<dbReference type="Gene3D" id="2.30.22.10">
    <property type="entry name" value="Head domain of nucleotide exchange factor GrpE"/>
    <property type="match status" value="1"/>
</dbReference>
<dbReference type="PANTHER" id="PTHR21237:SF23">
    <property type="entry name" value="GRPE PROTEIN HOMOLOG, MITOCHONDRIAL"/>
    <property type="match status" value="1"/>
</dbReference>
<dbReference type="InterPro" id="IPR009012">
    <property type="entry name" value="GrpE_head"/>
</dbReference>
<evidence type="ECO:0000313" key="8">
    <source>
        <dbReference type="Proteomes" id="UP000655208"/>
    </source>
</evidence>
<dbReference type="Proteomes" id="UP000655208">
    <property type="component" value="Unassembled WGS sequence"/>
</dbReference>
<evidence type="ECO:0000256" key="5">
    <source>
        <dbReference type="RuleBase" id="RU004478"/>
    </source>
</evidence>
<evidence type="ECO:0000256" key="4">
    <source>
        <dbReference type="RuleBase" id="RU000639"/>
    </source>
</evidence>
<comment type="similarity">
    <text evidence="1 3 5">Belongs to the GrpE family.</text>
</comment>
<dbReference type="InterPro" id="IPR000740">
    <property type="entry name" value="GrpE"/>
</dbReference>
<dbReference type="PRINTS" id="PR00773">
    <property type="entry name" value="GRPEPROTEIN"/>
</dbReference>
<dbReference type="PANTHER" id="PTHR21237">
    <property type="entry name" value="GRPE PROTEIN"/>
    <property type="match status" value="1"/>
</dbReference>
<feature type="compositionally biased region" description="Gly residues" evidence="6">
    <location>
        <begin position="33"/>
        <end position="46"/>
    </location>
</feature>
<dbReference type="InterPro" id="IPR013805">
    <property type="entry name" value="GrpE_CC"/>
</dbReference>
<dbReference type="SUPFAM" id="SSF51064">
    <property type="entry name" value="Head domain of nucleotide exchange factor GrpE"/>
    <property type="match status" value="1"/>
</dbReference>
<comment type="subcellular location">
    <subcellularLocation>
        <location evidence="3">Cytoplasm</location>
    </subcellularLocation>
</comment>
<accession>A0A917T9L8</accession>
<evidence type="ECO:0000256" key="2">
    <source>
        <dbReference type="ARBA" id="ARBA00023186"/>
    </source>
</evidence>
<keyword evidence="8" id="KW-1185">Reference proteome</keyword>
<keyword evidence="3" id="KW-0963">Cytoplasm</keyword>
<dbReference type="SUPFAM" id="SSF58014">
    <property type="entry name" value="Coiled-coil domain of nucleotide exchange factor GrpE"/>
    <property type="match status" value="1"/>
</dbReference>
<protein>
    <recommendedName>
        <fullName evidence="3 4">Protein GrpE</fullName>
    </recommendedName>
    <alternativeName>
        <fullName evidence="3">HSP-70 cofactor</fullName>
    </alternativeName>
</protein>
<keyword evidence="3 4" id="KW-0346">Stress response</keyword>
<name>A0A917T9L8_9ACTN</name>
<dbReference type="GO" id="GO:0000774">
    <property type="term" value="F:adenyl-nucleotide exchange factor activity"/>
    <property type="evidence" value="ECO:0007669"/>
    <property type="project" value="InterPro"/>
</dbReference>
<dbReference type="PROSITE" id="PS01071">
    <property type="entry name" value="GRPE"/>
    <property type="match status" value="1"/>
</dbReference>
<organism evidence="7 8">
    <name type="scientific">Nakamurella endophytica</name>
    <dbReference type="NCBI Taxonomy" id="1748367"/>
    <lineage>
        <taxon>Bacteria</taxon>
        <taxon>Bacillati</taxon>
        <taxon>Actinomycetota</taxon>
        <taxon>Actinomycetes</taxon>
        <taxon>Nakamurellales</taxon>
        <taxon>Nakamurellaceae</taxon>
        <taxon>Nakamurella</taxon>
    </lineage>
</organism>
<gene>
    <name evidence="3 7" type="primary">grpE</name>
    <name evidence="7" type="ORF">GCM10011594_38030</name>
</gene>
<comment type="subunit">
    <text evidence="3">Homodimer.</text>
</comment>
<comment type="caution">
    <text evidence="7">The sequence shown here is derived from an EMBL/GenBank/DDBJ whole genome shotgun (WGS) entry which is preliminary data.</text>
</comment>
<keyword evidence="2 3" id="KW-0143">Chaperone</keyword>
<dbReference type="GO" id="GO:0051087">
    <property type="term" value="F:protein-folding chaperone binding"/>
    <property type="evidence" value="ECO:0007669"/>
    <property type="project" value="InterPro"/>
</dbReference>
<sequence length="254" mass="26434">MIGRNDHQEEPRVVVNDKRRIDPATGQLRGEGPFPGGPGAGPGGDPGDPFAASQPLSVTPEPSAELEAARQEAAERTADLQRVSAEYANYRKRVDRDREQVSASARERVLTELLPVLDDIDRADSHGDVTGAFKAVADKLLATAQRLGLQRFGAEGEPFDPALHEAVHFATSPAATEQSVAAVLRHGYRVGDRVVRVAVVAVVGPGDEPGADDAVAAQEVVDEDAVRAEASAAVEDVDQAAGGGDRPAAAGGSA</sequence>
<dbReference type="GO" id="GO:0005737">
    <property type="term" value="C:cytoplasm"/>
    <property type="evidence" value="ECO:0007669"/>
    <property type="project" value="UniProtKB-SubCell"/>
</dbReference>
<feature type="compositionally biased region" description="Basic and acidic residues" evidence="6">
    <location>
        <begin position="1"/>
        <end position="22"/>
    </location>
</feature>
<feature type="region of interest" description="Disordered" evidence="6">
    <location>
        <begin position="1"/>
        <end position="77"/>
    </location>
</feature>
<dbReference type="GO" id="GO:0051082">
    <property type="term" value="F:unfolded protein binding"/>
    <property type="evidence" value="ECO:0007669"/>
    <property type="project" value="TreeGrafter"/>
</dbReference>
<dbReference type="EMBL" id="BMNA01000013">
    <property type="protein sequence ID" value="GGM14399.1"/>
    <property type="molecule type" value="Genomic_DNA"/>
</dbReference>
<evidence type="ECO:0000313" key="7">
    <source>
        <dbReference type="EMBL" id="GGM14399.1"/>
    </source>
</evidence>
<dbReference type="Pfam" id="PF01025">
    <property type="entry name" value="GrpE"/>
    <property type="match status" value="1"/>
</dbReference>
<evidence type="ECO:0000256" key="6">
    <source>
        <dbReference type="SAM" id="MobiDB-lite"/>
    </source>
</evidence>
<dbReference type="GO" id="GO:0042803">
    <property type="term" value="F:protein homodimerization activity"/>
    <property type="evidence" value="ECO:0007669"/>
    <property type="project" value="InterPro"/>
</dbReference>
<evidence type="ECO:0000256" key="1">
    <source>
        <dbReference type="ARBA" id="ARBA00009054"/>
    </source>
</evidence>
<comment type="function">
    <text evidence="3 4">Participates actively in the response to hyperosmotic and heat shock by preventing the aggregation of stress-denatured proteins, in association with DnaK and GrpE. It is the nucleotide exchange factor for DnaK and may function as a thermosensor. Unfolded proteins bind initially to DnaJ; upon interaction with the DnaJ-bound protein, DnaK hydrolyzes its bound ATP, resulting in the formation of a stable complex. GrpE releases ADP from DnaK; ATP binding to DnaK triggers the release of the substrate protein, thus completing the reaction cycle. Several rounds of ATP-dependent interactions between DnaJ, DnaK and GrpE are required for fully efficient folding.</text>
</comment>
<dbReference type="AlphaFoldDB" id="A0A917T9L8"/>
<reference evidence="7" key="1">
    <citation type="journal article" date="2014" name="Int. J. Syst. Evol. Microbiol.">
        <title>Complete genome sequence of Corynebacterium casei LMG S-19264T (=DSM 44701T), isolated from a smear-ripened cheese.</title>
        <authorList>
            <consortium name="US DOE Joint Genome Institute (JGI-PGF)"/>
            <person name="Walter F."/>
            <person name="Albersmeier A."/>
            <person name="Kalinowski J."/>
            <person name="Ruckert C."/>
        </authorList>
    </citation>
    <scope>NUCLEOTIDE SEQUENCE</scope>
    <source>
        <strain evidence="7">CGMCC 4.7308</strain>
    </source>
</reference>
<dbReference type="GO" id="GO:0006457">
    <property type="term" value="P:protein folding"/>
    <property type="evidence" value="ECO:0007669"/>
    <property type="project" value="InterPro"/>
</dbReference>
<proteinExistence type="inferred from homology"/>
<dbReference type="HAMAP" id="MF_01151">
    <property type="entry name" value="GrpE"/>
    <property type="match status" value="1"/>
</dbReference>
<dbReference type="Gene3D" id="3.90.20.20">
    <property type="match status" value="1"/>
</dbReference>
<feature type="region of interest" description="Disordered" evidence="6">
    <location>
        <begin position="227"/>
        <end position="254"/>
    </location>
</feature>
<evidence type="ECO:0000256" key="3">
    <source>
        <dbReference type="HAMAP-Rule" id="MF_01151"/>
    </source>
</evidence>
<feature type="compositionally biased region" description="Basic and acidic residues" evidence="6">
    <location>
        <begin position="67"/>
        <end position="77"/>
    </location>
</feature>
<dbReference type="CDD" id="cd00446">
    <property type="entry name" value="GrpE"/>
    <property type="match status" value="1"/>
</dbReference>
<reference evidence="7" key="2">
    <citation type="submission" date="2020-09" db="EMBL/GenBank/DDBJ databases">
        <authorList>
            <person name="Sun Q."/>
            <person name="Zhou Y."/>
        </authorList>
    </citation>
    <scope>NUCLEOTIDE SEQUENCE</scope>
    <source>
        <strain evidence="7">CGMCC 4.7308</strain>
    </source>
</reference>